<keyword evidence="4" id="KW-1185">Reference proteome</keyword>
<feature type="domain" description="DUF83" evidence="2">
    <location>
        <begin position="4"/>
        <end position="164"/>
    </location>
</feature>
<dbReference type="InterPro" id="IPR011604">
    <property type="entry name" value="PDDEXK-like_dom_sf"/>
</dbReference>
<dbReference type="EMBL" id="CYZR01000002">
    <property type="protein sequence ID" value="CUN63241.1"/>
    <property type="molecule type" value="Genomic_DNA"/>
</dbReference>
<evidence type="ECO:0000259" key="2">
    <source>
        <dbReference type="Pfam" id="PF01930"/>
    </source>
</evidence>
<dbReference type="RefSeq" id="WP_055257664.1">
    <property type="nucleotide sequence ID" value="NZ_CABIXL010000002.1"/>
</dbReference>
<name>A0ABM9UNI2_SARVE</name>
<dbReference type="Gene3D" id="3.90.320.10">
    <property type="match status" value="1"/>
</dbReference>
<dbReference type="Proteomes" id="UP000095488">
    <property type="component" value="Unassembled WGS sequence"/>
</dbReference>
<keyword evidence="1" id="KW-0378">Hydrolase</keyword>
<evidence type="ECO:0000256" key="1">
    <source>
        <dbReference type="ARBA" id="ARBA00022801"/>
    </source>
</evidence>
<protein>
    <submittedName>
        <fullName evidence="3">CRISPR-associated protein Cas4</fullName>
    </submittedName>
</protein>
<evidence type="ECO:0000313" key="3">
    <source>
        <dbReference type="EMBL" id="CUN63241.1"/>
    </source>
</evidence>
<evidence type="ECO:0000313" key="4">
    <source>
        <dbReference type="Proteomes" id="UP000095488"/>
    </source>
</evidence>
<accession>A0ABM9UNI2</accession>
<comment type="caution">
    <text evidence="3">The sequence shown here is derived from an EMBL/GenBank/DDBJ whole genome shotgun (WGS) entry which is preliminary data.</text>
</comment>
<sequence length="164" mass="19440">MKVNGTLINYYFHCKRQCYLHGNRINLEANSEDVKIGKAIHEVKEEEASNTEISIENIKIDKITKEYLVEIKKSDSDYEAVKWQILFYLKVLKSKGLNRKGKIEFVEKKKSKNKIFYEELDDEKEKKLGEIESEIKALLESKYPPKVDFDNKCKKCAYYEYCYI</sequence>
<dbReference type="PANTHER" id="PTHR37168">
    <property type="entry name" value="CRISPR-ASSOCIATED EXONUCLEASE CAS4"/>
    <property type="match status" value="1"/>
</dbReference>
<gene>
    <name evidence="3" type="ORF">ERS852473_00688</name>
</gene>
<organism evidence="3 4">
    <name type="scientific">Sarcina ventriculi</name>
    <name type="common">Clostridium ventriculi</name>
    <dbReference type="NCBI Taxonomy" id="1267"/>
    <lineage>
        <taxon>Bacteria</taxon>
        <taxon>Bacillati</taxon>
        <taxon>Bacillota</taxon>
        <taxon>Clostridia</taxon>
        <taxon>Eubacteriales</taxon>
        <taxon>Clostridiaceae</taxon>
        <taxon>Sarcina</taxon>
    </lineage>
</organism>
<dbReference type="InterPro" id="IPR022765">
    <property type="entry name" value="Dna2/Cas4_DUF83"/>
</dbReference>
<dbReference type="Pfam" id="PF01930">
    <property type="entry name" value="Cas_Cas4"/>
    <property type="match status" value="1"/>
</dbReference>
<dbReference type="PANTHER" id="PTHR37168:SF2">
    <property type="entry name" value="CRISPR-ASSOCIATED EXONUCLEASE CAS4"/>
    <property type="match status" value="1"/>
</dbReference>
<proteinExistence type="predicted"/>
<reference evidence="3 4" key="1">
    <citation type="submission" date="2015-09" db="EMBL/GenBank/DDBJ databases">
        <authorList>
            <consortium name="Pathogen Informatics"/>
        </authorList>
    </citation>
    <scope>NUCLEOTIDE SEQUENCE [LARGE SCALE GENOMIC DNA]</scope>
    <source>
        <strain evidence="3 4">2789STDY5834858</strain>
    </source>
</reference>